<dbReference type="RefSeq" id="XP_002910208.1">
    <property type="nucleotide sequence ID" value="XM_002910162.1"/>
</dbReference>
<name>D6RQW9_COPC7</name>
<accession>D6RQW9</accession>
<dbReference type="VEuPathDB" id="FungiDB:CC1G_15485"/>
<dbReference type="HOGENOM" id="CLU_2527370_0_0_1"/>
<gene>
    <name evidence="1" type="ORF">CC1G_15485</name>
</gene>
<organism evidence="1 2">
    <name type="scientific">Coprinopsis cinerea (strain Okayama-7 / 130 / ATCC MYA-4618 / FGSC 9003)</name>
    <name type="common">Inky cap fungus</name>
    <name type="synonym">Hormographiella aspergillata</name>
    <dbReference type="NCBI Taxonomy" id="240176"/>
    <lineage>
        <taxon>Eukaryota</taxon>
        <taxon>Fungi</taxon>
        <taxon>Dikarya</taxon>
        <taxon>Basidiomycota</taxon>
        <taxon>Agaricomycotina</taxon>
        <taxon>Agaricomycetes</taxon>
        <taxon>Agaricomycetidae</taxon>
        <taxon>Agaricales</taxon>
        <taxon>Agaricineae</taxon>
        <taxon>Psathyrellaceae</taxon>
        <taxon>Coprinopsis</taxon>
    </lineage>
</organism>
<dbReference type="AlphaFoldDB" id="D6RQW9"/>
<dbReference type="GeneID" id="9380218"/>
<sequence length="84" mass="8955">MPAFSPDVARGLEVGRGDGNTLVVFPPGGHRWVLEPSPDGYIPHPPERSNYELGSATKRGGYPSGTTLVYSPAGCWNECISVLL</sequence>
<keyword evidence="2" id="KW-1185">Reference proteome</keyword>
<dbReference type="Proteomes" id="UP000001861">
    <property type="component" value="Unassembled WGS sequence"/>
</dbReference>
<comment type="caution">
    <text evidence="1">The sequence shown here is derived from an EMBL/GenBank/DDBJ whole genome shotgun (WGS) entry which is preliminary data.</text>
</comment>
<protein>
    <submittedName>
        <fullName evidence="1">Uncharacterized protein</fullName>
    </submittedName>
</protein>
<proteinExistence type="predicted"/>
<dbReference type="InParanoid" id="D6RQW9"/>
<evidence type="ECO:0000313" key="1">
    <source>
        <dbReference type="EMBL" id="EFI26714.1"/>
    </source>
</evidence>
<evidence type="ECO:0000313" key="2">
    <source>
        <dbReference type="Proteomes" id="UP000001861"/>
    </source>
</evidence>
<dbReference type="EMBL" id="AACS02000012">
    <property type="protein sequence ID" value="EFI26714.1"/>
    <property type="molecule type" value="Genomic_DNA"/>
</dbReference>
<dbReference type="KEGG" id="cci:CC1G_15485"/>
<reference evidence="1 2" key="1">
    <citation type="journal article" date="2010" name="Proc. Natl. Acad. Sci. U.S.A.">
        <title>Insights into evolution of multicellular fungi from the assembled chromosomes of the mushroom Coprinopsis cinerea (Coprinus cinereus).</title>
        <authorList>
            <person name="Stajich J.E."/>
            <person name="Wilke S.K."/>
            <person name="Ahren D."/>
            <person name="Au C.H."/>
            <person name="Birren B.W."/>
            <person name="Borodovsky M."/>
            <person name="Burns C."/>
            <person name="Canback B."/>
            <person name="Casselton L.A."/>
            <person name="Cheng C.K."/>
            <person name="Deng J."/>
            <person name="Dietrich F.S."/>
            <person name="Fargo D.C."/>
            <person name="Farman M.L."/>
            <person name="Gathman A.C."/>
            <person name="Goldberg J."/>
            <person name="Guigo R."/>
            <person name="Hoegger P.J."/>
            <person name="Hooker J.B."/>
            <person name="Huggins A."/>
            <person name="James T.Y."/>
            <person name="Kamada T."/>
            <person name="Kilaru S."/>
            <person name="Kodira C."/>
            <person name="Kues U."/>
            <person name="Kupfer D."/>
            <person name="Kwan H.S."/>
            <person name="Lomsadze A."/>
            <person name="Li W."/>
            <person name="Lilly W.W."/>
            <person name="Ma L.J."/>
            <person name="Mackey A.J."/>
            <person name="Manning G."/>
            <person name="Martin F."/>
            <person name="Muraguchi H."/>
            <person name="Natvig D.O."/>
            <person name="Palmerini H."/>
            <person name="Ramesh M.A."/>
            <person name="Rehmeyer C.J."/>
            <person name="Roe B.A."/>
            <person name="Shenoy N."/>
            <person name="Stanke M."/>
            <person name="Ter-Hovhannisyan V."/>
            <person name="Tunlid A."/>
            <person name="Velagapudi R."/>
            <person name="Vision T.J."/>
            <person name="Zeng Q."/>
            <person name="Zolan M.E."/>
            <person name="Pukkila P.J."/>
        </authorList>
    </citation>
    <scope>NUCLEOTIDE SEQUENCE [LARGE SCALE GENOMIC DNA]</scope>
    <source>
        <strain evidence="2">Okayama-7 / 130 / ATCC MYA-4618 / FGSC 9003</strain>
    </source>
</reference>